<accession>A0ABV4P1R5</accession>
<protein>
    <submittedName>
        <fullName evidence="5">LacI family DNA-binding transcriptional regulator</fullName>
    </submittedName>
</protein>
<dbReference type="SUPFAM" id="SSF47413">
    <property type="entry name" value="lambda repressor-like DNA-binding domains"/>
    <property type="match status" value="1"/>
</dbReference>
<dbReference type="PROSITE" id="PS00356">
    <property type="entry name" value="HTH_LACI_1"/>
    <property type="match status" value="1"/>
</dbReference>
<dbReference type="Proteomes" id="UP001569428">
    <property type="component" value="Unassembled WGS sequence"/>
</dbReference>
<dbReference type="PRINTS" id="PR00036">
    <property type="entry name" value="HTHLACI"/>
</dbReference>
<dbReference type="InterPro" id="IPR010982">
    <property type="entry name" value="Lambda_DNA-bd_dom_sf"/>
</dbReference>
<dbReference type="SMART" id="SM00354">
    <property type="entry name" value="HTH_LACI"/>
    <property type="match status" value="1"/>
</dbReference>
<evidence type="ECO:0000256" key="1">
    <source>
        <dbReference type="ARBA" id="ARBA00023015"/>
    </source>
</evidence>
<dbReference type="Gene3D" id="1.10.260.40">
    <property type="entry name" value="lambda repressor-like DNA-binding domains"/>
    <property type="match status" value="1"/>
</dbReference>
<keyword evidence="3" id="KW-0804">Transcription</keyword>
<dbReference type="EMBL" id="JBGMEK010000036">
    <property type="protein sequence ID" value="MFA0812262.1"/>
    <property type="molecule type" value="Genomic_DNA"/>
</dbReference>
<keyword evidence="6" id="KW-1185">Reference proteome</keyword>
<dbReference type="GO" id="GO:0003677">
    <property type="term" value="F:DNA binding"/>
    <property type="evidence" value="ECO:0007669"/>
    <property type="project" value="UniProtKB-KW"/>
</dbReference>
<dbReference type="InterPro" id="IPR046335">
    <property type="entry name" value="LacI/GalR-like_sensor"/>
</dbReference>
<dbReference type="PANTHER" id="PTHR30146">
    <property type="entry name" value="LACI-RELATED TRANSCRIPTIONAL REPRESSOR"/>
    <property type="match status" value="1"/>
</dbReference>
<organism evidence="5 6">
    <name type="scientific">Microbulbifer epialgicus</name>
    <dbReference type="NCBI Taxonomy" id="393907"/>
    <lineage>
        <taxon>Bacteria</taxon>
        <taxon>Pseudomonadati</taxon>
        <taxon>Pseudomonadota</taxon>
        <taxon>Gammaproteobacteria</taxon>
        <taxon>Cellvibrionales</taxon>
        <taxon>Microbulbiferaceae</taxon>
        <taxon>Microbulbifer</taxon>
    </lineage>
</organism>
<dbReference type="CDD" id="cd01392">
    <property type="entry name" value="HTH_LacI"/>
    <property type="match status" value="1"/>
</dbReference>
<evidence type="ECO:0000259" key="4">
    <source>
        <dbReference type="PROSITE" id="PS50932"/>
    </source>
</evidence>
<name>A0ABV4P1R5_9GAMM</name>
<keyword evidence="1" id="KW-0805">Transcription regulation</keyword>
<dbReference type="Gene3D" id="3.40.50.2300">
    <property type="match status" value="2"/>
</dbReference>
<dbReference type="CDD" id="cd01545">
    <property type="entry name" value="PBP1_SalR"/>
    <property type="match status" value="1"/>
</dbReference>
<evidence type="ECO:0000313" key="6">
    <source>
        <dbReference type="Proteomes" id="UP001569428"/>
    </source>
</evidence>
<dbReference type="InterPro" id="IPR028082">
    <property type="entry name" value="Peripla_BP_I"/>
</dbReference>
<proteinExistence type="predicted"/>
<dbReference type="SUPFAM" id="SSF53822">
    <property type="entry name" value="Periplasmic binding protein-like I"/>
    <property type="match status" value="1"/>
</dbReference>
<gene>
    <name evidence="5" type="ORF">ACCI49_15210</name>
</gene>
<dbReference type="Pfam" id="PF00356">
    <property type="entry name" value="LacI"/>
    <property type="match status" value="1"/>
</dbReference>
<dbReference type="Pfam" id="PF13377">
    <property type="entry name" value="Peripla_BP_3"/>
    <property type="match status" value="1"/>
</dbReference>
<evidence type="ECO:0000256" key="2">
    <source>
        <dbReference type="ARBA" id="ARBA00023125"/>
    </source>
</evidence>
<reference evidence="5 6" key="1">
    <citation type="submission" date="2024-08" db="EMBL/GenBank/DDBJ databases">
        <authorList>
            <person name="Ishaq N."/>
        </authorList>
    </citation>
    <scope>NUCLEOTIDE SEQUENCE [LARGE SCALE GENOMIC DNA]</scope>
    <source>
        <strain evidence="5 6">DSM 18651</strain>
    </source>
</reference>
<sequence>MKVTINDVAERAGVSIKTVSRVINNEPSVRPSTRKRVLEVVQALNYRPNLAARNLAGTHSYSIAFIYDNPNAYYVIDMQNGILEACRTQGYELLIHPSNAKSSTIHDELRRLVEQSRIAGLVLTPPFSETQEVIETLNSLDVKYVRIVSSHGTDEGEHNCIRIDDAAAAFEITQHLLGLGHRRIGYLSGGTEHFSTLGRLEGYKAALQKAGLLYDAQLVAQGEYSFDSGVESATALLKSSQPPTAIFAGNDEIAAGALFAARKLNFDVPRQLSITGFEDSPFSRQTWPKLTTAHQPNEEIARCAAELTLEQVHCKGSGERDSQKKIKQEKTIIRSFTPKLIVRESSGPAPEKICSS</sequence>
<dbReference type="PROSITE" id="PS50932">
    <property type="entry name" value="HTH_LACI_2"/>
    <property type="match status" value="1"/>
</dbReference>
<dbReference type="PANTHER" id="PTHR30146:SF153">
    <property type="entry name" value="LACTOSE OPERON REPRESSOR"/>
    <property type="match status" value="1"/>
</dbReference>
<evidence type="ECO:0000313" key="5">
    <source>
        <dbReference type="EMBL" id="MFA0812262.1"/>
    </source>
</evidence>
<comment type="caution">
    <text evidence="5">The sequence shown here is derived from an EMBL/GenBank/DDBJ whole genome shotgun (WGS) entry which is preliminary data.</text>
</comment>
<dbReference type="InterPro" id="IPR000843">
    <property type="entry name" value="HTH_LacI"/>
</dbReference>
<evidence type="ECO:0000256" key="3">
    <source>
        <dbReference type="ARBA" id="ARBA00023163"/>
    </source>
</evidence>
<dbReference type="RefSeq" id="WP_371839912.1">
    <property type="nucleotide sequence ID" value="NZ_JBGMEK010000036.1"/>
</dbReference>
<feature type="domain" description="HTH lacI-type" evidence="4">
    <location>
        <begin position="3"/>
        <end position="57"/>
    </location>
</feature>
<keyword evidence="2 5" id="KW-0238">DNA-binding</keyword>